<dbReference type="PANTHER" id="PTHR43304">
    <property type="entry name" value="PHYTOCHROME-LIKE PROTEIN CPH1"/>
    <property type="match status" value="1"/>
</dbReference>
<dbReference type="STRING" id="880070.Cycma_4827"/>
<dbReference type="NCBIfam" id="TIGR00229">
    <property type="entry name" value="sensory_box"/>
    <property type="match status" value="1"/>
</dbReference>
<evidence type="ECO:0000256" key="2">
    <source>
        <dbReference type="ARBA" id="ARBA00012438"/>
    </source>
</evidence>
<keyword evidence="4" id="KW-0808">Transferase</keyword>
<reference evidence="10" key="1">
    <citation type="submission" date="2011-07" db="EMBL/GenBank/DDBJ databases">
        <title>The complete genome of Cyclobacterium marinum DSM 745.</title>
        <authorList>
            <person name="Lucas S."/>
            <person name="Han J."/>
            <person name="Lapidus A."/>
            <person name="Bruce D."/>
            <person name="Goodwin L."/>
            <person name="Pitluck S."/>
            <person name="Peters L."/>
            <person name="Kyrpides N."/>
            <person name="Mavromatis K."/>
            <person name="Ivanova N."/>
            <person name="Ovchinnikova G."/>
            <person name="Chertkov O."/>
            <person name="Detter J.C."/>
            <person name="Tapia R."/>
            <person name="Han C."/>
            <person name="Land M."/>
            <person name="Hauser L."/>
            <person name="Markowitz V."/>
            <person name="Cheng J.-F."/>
            <person name="Hugenholtz P."/>
            <person name="Woyke T."/>
            <person name="Wu D."/>
            <person name="Tindall B."/>
            <person name="Schuetze A."/>
            <person name="Brambilla E."/>
            <person name="Klenk H.-P."/>
            <person name="Eisen J.A."/>
        </authorList>
    </citation>
    <scope>NUCLEOTIDE SEQUENCE [LARGE SCALE GENOMIC DNA]</scope>
    <source>
        <strain evidence="10">ATCC 25205 / DSM 745 / LMG 13164 / NCIMB 1802</strain>
    </source>
</reference>
<feature type="transmembrane region" description="Helical" evidence="6">
    <location>
        <begin position="122"/>
        <end position="141"/>
    </location>
</feature>
<protein>
    <recommendedName>
        <fullName evidence="2">histidine kinase</fullName>
        <ecNumber evidence="2">2.7.13.3</ecNumber>
    </recommendedName>
</protein>
<dbReference type="KEGG" id="cmr:Cycma_4827"/>
<evidence type="ECO:0000256" key="6">
    <source>
        <dbReference type="SAM" id="Phobius"/>
    </source>
</evidence>
<feature type="transmembrane region" description="Helical" evidence="6">
    <location>
        <begin position="79"/>
        <end position="102"/>
    </location>
</feature>
<dbReference type="Pfam" id="PF02518">
    <property type="entry name" value="HATPase_c"/>
    <property type="match status" value="1"/>
</dbReference>
<dbReference type="InterPro" id="IPR036097">
    <property type="entry name" value="HisK_dim/P_sf"/>
</dbReference>
<organism evidence="9 10">
    <name type="scientific">Cyclobacterium marinum (strain ATCC 25205 / DSM 745 / LMG 13164 / NCIMB 1802)</name>
    <name type="common">Flectobacillus marinus</name>
    <dbReference type="NCBI Taxonomy" id="880070"/>
    <lineage>
        <taxon>Bacteria</taxon>
        <taxon>Pseudomonadati</taxon>
        <taxon>Bacteroidota</taxon>
        <taxon>Cytophagia</taxon>
        <taxon>Cytophagales</taxon>
        <taxon>Cyclobacteriaceae</taxon>
        <taxon>Cyclobacterium</taxon>
    </lineage>
</organism>
<comment type="catalytic activity">
    <reaction evidence="1">
        <text>ATP + protein L-histidine = ADP + protein N-phospho-L-histidine.</text>
        <dbReference type="EC" id="2.7.13.3"/>
    </reaction>
</comment>
<dbReference type="InterPro" id="IPR035965">
    <property type="entry name" value="PAS-like_dom_sf"/>
</dbReference>
<dbReference type="SUPFAM" id="SSF47384">
    <property type="entry name" value="Homodimeric domain of signal transducing histidine kinase"/>
    <property type="match status" value="1"/>
</dbReference>
<dbReference type="GO" id="GO:0000155">
    <property type="term" value="F:phosphorelay sensor kinase activity"/>
    <property type="evidence" value="ECO:0007669"/>
    <property type="project" value="InterPro"/>
</dbReference>
<keyword evidence="6" id="KW-0812">Transmembrane</keyword>
<gene>
    <name evidence="9" type="ordered locus">Cycma_4827</name>
</gene>
<feature type="transmembrane region" description="Helical" evidence="6">
    <location>
        <begin position="47"/>
        <end position="67"/>
    </location>
</feature>
<dbReference type="Gene3D" id="3.30.450.20">
    <property type="entry name" value="PAS domain"/>
    <property type="match status" value="1"/>
</dbReference>
<dbReference type="PRINTS" id="PR00344">
    <property type="entry name" value="BCTRLSENSOR"/>
</dbReference>
<evidence type="ECO:0000313" key="10">
    <source>
        <dbReference type="Proteomes" id="UP000001635"/>
    </source>
</evidence>
<evidence type="ECO:0000256" key="3">
    <source>
        <dbReference type="ARBA" id="ARBA00022553"/>
    </source>
</evidence>
<keyword evidence="6" id="KW-1133">Transmembrane helix</keyword>
<dbReference type="Pfam" id="PF00512">
    <property type="entry name" value="HisKA"/>
    <property type="match status" value="1"/>
</dbReference>
<dbReference type="PANTHER" id="PTHR43304:SF1">
    <property type="entry name" value="PAC DOMAIN-CONTAINING PROTEIN"/>
    <property type="match status" value="1"/>
</dbReference>
<keyword evidence="6" id="KW-0472">Membrane</keyword>
<dbReference type="InterPro" id="IPR000014">
    <property type="entry name" value="PAS"/>
</dbReference>
<dbReference type="PROSITE" id="PS50113">
    <property type="entry name" value="PAC"/>
    <property type="match status" value="1"/>
</dbReference>
<dbReference type="EC" id="2.7.13.3" evidence="2"/>
<dbReference type="InterPro" id="IPR052162">
    <property type="entry name" value="Sensor_kinase/Photoreceptor"/>
</dbReference>
<evidence type="ECO:0000313" key="9">
    <source>
        <dbReference type="EMBL" id="AEL28512.1"/>
    </source>
</evidence>
<dbReference type="eggNOG" id="COG4251">
    <property type="taxonomic scope" value="Bacteria"/>
</dbReference>
<dbReference type="CDD" id="cd00082">
    <property type="entry name" value="HisKA"/>
    <property type="match status" value="1"/>
</dbReference>
<dbReference type="InterPro" id="IPR000700">
    <property type="entry name" value="PAS-assoc_C"/>
</dbReference>
<evidence type="ECO:0000256" key="1">
    <source>
        <dbReference type="ARBA" id="ARBA00000085"/>
    </source>
</evidence>
<name>G0J6J7_CYCMS</name>
<dbReference type="SMART" id="SM00388">
    <property type="entry name" value="HisKA"/>
    <property type="match status" value="1"/>
</dbReference>
<feature type="domain" description="Histidine kinase" evidence="7">
    <location>
        <begin position="441"/>
        <end position="654"/>
    </location>
</feature>
<feature type="domain" description="PAC" evidence="8">
    <location>
        <begin position="366"/>
        <end position="423"/>
    </location>
</feature>
<feature type="transmembrane region" description="Helical" evidence="6">
    <location>
        <begin position="185"/>
        <end position="205"/>
    </location>
</feature>
<dbReference type="Proteomes" id="UP000001635">
    <property type="component" value="Chromosome"/>
</dbReference>
<evidence type="ECO:0000256" key="4">
    <source>
        <dbReference type="ARBA" id="ARBA00022679"/>
    </source>
</evidence>
<dbReference type="SMART" id="SM00387">
    <property type="entry name" value="HATPase_c"/>
    <property type="match status" value="1"/>
</dbReference>
<dbReference type="eggNOG" id="COG2202">
    <property type="taxonomic scope" value="Bacteria"/>
</dbReference>
<dbReference type="InterPro" id="IPR001610">
    <property type="entry name" value="PAC"/>
</dbReference>
<keyword evidence="10" id="KW-1185">Reference proteome</keyword>
<feature type="transmembrane region" description="Helical" evidence="6">
    <location>
        <begin position="153"/>
        <end position="173"/>
    </location>
</feature>
<dbReference type="Gene3D" id="3.30.565.10">
    <property type="entry name" value="Histidine kinase-like ATPase, C-terminal domain"/>
    <property type="match status" value="1"/>
</dbReference>
<dbReference type="AlphaFoldDB" id="G0J6J7"/>
<keyword evidence="5 9" id="KW-0418">Kinase</keyword>
<dbReference type="Pfam" id="PF13426">
    <property type="entry name" value="PAS_9"/>
    <property type="match status" value="1"/>
</dbReference>
<dbReference type="SUPFAM" id="SSF55785">
    <property type="entry name" value="PYP-like sensor domain (PAS domain)"/>
    <property type="match status" value="1"/>
</dbReference>
<dbReference type="OrthoDB" id="9124519at2"/>
<dbReference type="SUPFAM" id="SSF55874">
    <property type="entry name" value="ATPase domain of HSP90 chaperone/DNA topoisomerase II/histidine kinase"/>
    <property type="match status" value="1"/>
</dbReference>
<dbReference type="InterPro" id="IPR003594">
    <property type="entry name" value="HATPase_dom"/>
</dbReference>
<dbReference type="PROSITE" id="PS50109">
    <property type="entry name" value="HIS_KIN"/>
    <property type="match status" value="1"/>
</dbReference>
<dbReference type="SMART" id="SM00086">
    <property type="entry name" value="PAC"/>
    <property type="match status" value="1"/>
</dbReference>
<dbReference type="InterPro" id="IPR036890">
    <property type="entry name" value="HATPase_C_sf"/>
</dbReference>
<dbReference type="InterPro" id="IPR005467">
    <property type="entry name" value="His_kinase_dom"/>
</dbReference>
<dbReference type="InterPro" id="IPR003661">
    <property type="entry name" value="HisK_dim/P_dom"/>
</dbReference>
<feature type="transmembrane region" description="Helical" evidence="6">
    <location>
        <begin position="257"/>
        <end position="276"/>
    </location>
</feature>
<feature type="transmembrane region" description="Helical" evidence="6">
    <location>
        <begin position="12"/>
        <end position="35"/>
    </location>
</feature>
<dbReference type="FunFam" id="3.30.565.10:FF:000006">
    <property type="entry name" value="Sensor histidine kinase WalK"/>
    <property type="match status" value="1"/>
</dbReference>
<dbReference type="HOGENOM" id="CLU_027558_0_0_10"/>
<dbReference type="InterPro" id="IPR004358">
    <property type="entry name" value="Sig_transdc_His_kin-like_C"/>
</dbReference>
<accession>G0J6J7</accession>
<sequence>MEFNSSFKNKGHIFNQAVIAFCLVLSLSVILGWILELAGILSIIPQAATMKFNTALIFLFSGIILLLSEKNNFGSKPLYKTLSYLIIFIGAFTIAEHLGLSIVSIDNLIIPDELTAKNPGRMSPATAICSILIGIGFLADLSSGKNINKVGLYAFKFTAILSLVAIISYVLLIPLSSKSSFFKSMAIHTSGLFLLISTLQLFNNSNSSFHQIVNEDYEGSKLTRKILPIIILFPILSSFIFILAINQEVISTEFGLVAYAAVFIPLSIIYVSYIAVGLNKSEKERRILAKELEDSNKYYLKRFQQGVDQVSLIGTLDTNLNFTYVNDLFCEVLKYNKDEILNKNISILRSGHHNVEFYTDLWKKVESGEIWVNEIKNKAKDGSYHWTLTAIIPFKNEKGEIFEYMSLSQNITDRKTAEESKGEYLKKLEYKNKELEQFAYVASHDLQEPLRTVNNFTELLAKRRTDYFDELGLKSLQFIQDATSRMSELIKNLLDYNRLDKDNILTKINCNQLVKDVEKDLSMNIKDAEATITYNNLPTLMGYETPLRLLFQNLINNAIKFRKKDTKPIIEINAKLNGDEWLFSIQDNGIGIPTKYKDKIFVIFQRLHNKNEYEGSGIGLAHCRKIVDLHQGQIWVDSINDEGSTFYFTIKIKEHD</sequence>
<dbReference type="Gene3D" id="1.10.287.130">
    <property type="match status" value="1"/>
</dbReference>
<proteinExistence type="predicted"/>
<dbReference type="EMBL" id="CP002955">
    <property type="protein sequence ID" value="AEL28512.1"/>
    <property type="molecule type" value="Genomic_DNA"/>
</dbReference>
<dbReference type="CDD" id="cd00130">
    <property type="entry name" value="PAS"/>
    <property type="match status" value="1"/>
</dbReference>
<evidence type="ECO:0000256" key="5">
    <source>
        <dbReference type="ARBA" id="ARBA00022777"/>
    </source>
</evidence>
<feature type="transmembrane region" description="Helical" evidence="6">
    <location>
        <begin position="226"/>
        <end position="245"/>
    </location>
</feature>
<keyword evidence="3" id="KW-0597">Phosphoprotein</keyword>
<evidence type="ECO:0000259" key="8">
    <source>
        <dbReference type="PROSITE" id="PS50113"/>
    </source>
</evidence>
<evidence type="ECO:0000259" key="7">
    <source>
        <dbReference type="PROSITE" id="PS50109"/>
    </source>
</evidence>